<protein>
    <submittedName>
        <fullName evidence="1">Uncharacterized protein</fullName>
    </submittedName>
</protein>
<dbReference type="AlphaFoldDB" id="A0A2S7ESR3"/>
<name>A0A2S7ESR3_9XANT</name>
<sequence>MIAGQETFSGLVDKFRQEYMGTLAREACCLLGFEAGFLDGAKPPLMEHLRIVGNGLLDAARSGKKFGAWKPGEEDAVEATIPEQAVRVMCGIAAPESLGKHQLGQKFGSSLLEIGAAYLNSYTDSGTSPELAVRGLLLDAARRSAYVPGLDADEMNSRLEAALDSGSPVGPVVAQLVLEGQTALAPRTTPDVTLCAGRESIVYQVMRDSIAGTRFEQVERSSRRFPSITQAIVRRHSMLAETATAA</sequence>
<organism evidence="1 2">
    <name type="scientific">Xanthomonas hyacinthi</name>
    <dbReference type="NCBI Taxonomy" id="56455"/>
    <lineage>
        <taxon>Bacteria</taxon>
        <taxon>Pseudomonadati</taxon>
        <taxon>Pseudomonadota</taxon>
        <taxon>Gammaproteobacteria</taxon>
        <taxon>Lysobacterales</taxon>
        <taxon>Lysobacteraceae</taxon>
        <taxon>Xanthomonas</taxon>
    </lineage>
</organism>
<dbReference type="EMBL" id="MDEG01000018">
    <property type="protein sequence ID" value="PPU96125.1"/>
    <property type="molecule type" value="Genomic_DNA"/>
</dbReference>
<accession>A0A2S7ESR3</accession>
<comment type="caution">
    <text evidence="1">The sequence shown here is derived from an EMBL/GenBank/DDBJ whole genome shotgun (WGS) entry which is preliminary data.</text>
</comment>
<dbReference type="Proteomes" id="UP000238261">
    <property type="component" value="Unassembled WGS sequence"/>
</dbReference>
<evidence type="ECO:0000313" key="2">
    <source>
        <dbReference type="Proteomes" id="UP000238261"/>
    </source>
</evidence>
<keyword evidence="2" id="KW-1185">Reference proteome</keyword>
<evidence type="ECO:0000313" key="1">
    <source>
        <dbReference type="EMBL" id="PPU96125.1"/>
    </source>
</evidence>
<gene>
    <name evidence="1" type="ORF">XhyaCFBP1156_16135</name>
</gene>
<reference evidence="2" key="1">
    <citation type="submission" date="2016-08" db="EMBL/GenBank/DDBJ databases">
        <authorList>
            <person name="Merda D."/>
            <person name="Briand M."/>
            <person name="Taghouti G."/>
            <person name="Carrere S."/>
            <person name="Gouzy J."/>
            <person name="Portier P."/>
            <person name="Jacques M.-A."/>
            <person name="Fischer-Le Saux M."/>
        </authorList>
    </citation>
    <scope>NUCLEOTIDE SEQUENCE [LARGE SCALE GENOMIC DNA]</scope>
    <source>
        <strain evidence="2">CFBP1156</strain>
    </source>
</reference>
<proteinExistence type="predicted"/>